<comment type="caution">
    <text evidence="2">The sequence shown here is derived from an EMBL/GenBank/DDBJ whole genome shotgun (WGS) entry which is preliminary data.</text>
</comment>
<dbReference type="PANTHER" id="PTHR34544">
    <property type="entry name" value="OSJNBA0006B20.18 PROTEIN"/>
    <property type="match status" value="1"/>
</dbReference>
<evidence type="ECO:0000313" key="2">
    <source>
        <dbReference type="EMBL" id="GFH27419.1"/>
    </source>
</evidence>
<dbReference type="Pfam" id="PF25498">
    <property type="entry name" value="DUF7912"/>
    <property type="match status" value="1"/>
</dbReference>
<name>A0A6A0A314_HAELA</name>
<keyword evidence="3" id="KW-1185">Reference proteome</keyword>
<proteinExistence type="inferred from homology"/>
<dbReference type="Proteomes" id="UP000485058">
    <property type="component" value="Unassembled WGS sequence"/>
</dbReference>
<dbReference type="InterPro" id="IPR057234">
    <property type="entry name" value="DUF7912"/>
</dbReference>
<dbReference type="InterPro" id="IPR003728">
    <property type="entry name" value="Ribosome_maturation_RimP"/>
</dbReference>
<evidence type="ECO:0000313" key="3">
    <source>
        <dbReference type="Proteomes" id="UP000485058"/>
    </source>
</evidence>
<dbReference type="AlphaFoldDB" id="A0A6A0A314"/>
<dbReference type="EMBL" id="BLLF01003468">
    <property type="protein sequence ID" value="GFH27419.1"/>
    <property type="molecule type" value="Genomic_DNA"/>
</dbReference>
<dbReference type="HAMAP" id="MF_01077">
    <property type="entry name" value="RimP"/>
    <property type="match status" value="1"/>
</dbReference>
<evidence type="ECO:0000259" key="1">
    <source>
        <dbReference type="Pfam" id="PF25498"/>
    </source>
</evidence>
<dbReference type="GO" id="GO:0042274">
    <property type="term" value="P:ribosomal small subunit biogenesis"/>
    <property type="evidence" value="ECO:0007669"/>
    <property type="project" value="InterPro"/>
</dbReference>
<organism evidence="2 3">
    <name type="scientific">Haematococcus lacustris</name>
    <name type="common">Green alga</name>
    <name type="synonym">Haematococcus pluvialis</name>
    <dbReference type="NCBI Taxonomy" id="44745"/>
    <lineage>
        <taxon>Eukaryota</taxon>
        <taxon>Viridiplantae</taxon>
        <taxon>Chlorophyta</taxon>
        <taxon>core chlorophytes</taxon>
        <taxon>Chlorophyceae</taxon>
        <taxon>CS clade</taxon>
        <taxon>Chlamydomonadales</taxon>
        <taxon>Haematococcaceae</taxon>
        <taxon>Haematococcus</taxon>
    </lineage>
</organism>
<dbReference type="PANTHER" id="PTHR34544:SF3">
    <property type="entry name" value="OS07G0155200 PROTEIN"/>
    <property type="match status" value="1"/>
</dbReference>
<feature type="domain" description="DUF7912" evidence="1">
    <location>
        <begin position="91"/>
        <end position="173"/>
    </location>
</feature>
<accession>A0A6A0A314</accession>
<protein>
    <recommendedName>
        <fullName evidence="1">DUF7912 domain-containing protein</fullName>
    </recommendedName>
</protein>
<reference evidence="2 3" key="1">
    <citation type="submission" date="2020-02" db="EMBL/GenBank/DDBJ databases">
        <title>Draft genome sequence of Haematococcus lacustris strain NIES-144.</title>
        <authorList>
            <person name="Morimoto D."/>
            <person name="Nakagawa S."/>
            <person name="Yoshida T."/>
            <person name="Sawayama S."/>
        </authorList>
    </citation>
    <scope>NUCLEOTIDE SEQUENCE [LARGE SCALE GENOMIC DNA]</scope>
    <source>
        <strain evidence="2 3">NIES-144</strain>
    </source>
</reference>
<gene>
    <name evidence="2" type="ORF">HaLaN_25738</name>
</gene>
<sequence length="176" mass="19217">MEEEEEDPLLAGLEVEEAGPGVDTGQVAALVVERKLDIRLDRLDDLYGSPSIDDIEKFSRMLGAALEAALGPELAGDITREVSSPGAERSLVLPQDLSRFAALPLRVEWRGAEGGTQSQVLQLMEFDEAAGRTRWQVADVRANAPTKGRGLSKRQRAMVLEIPVSNIQRAKVHVDF</sequence>